<organism evidence="1 2">
    <name type="scientific">Seiridium unicorne</name>
    <dbReference type="NCBI Taxonomy" id="138068"/>
    <lineage>
        <taxon>Eukaryota</taxon>
        <taxon>Fungi</taxon>
        <taxon>Dikarya</taxon>
        <taxon>Ascomycota</taxon>
        <taxon>Pezizomycotina</taxon>
        <taxon>Sordariomycetes</taxon>
        <taxon>Xylariomycetidae</taxon>
        <taxon>Amphisphaeriales</taxon>
        <taxon>Sporocadaceae</taxon>
        <taxon>Seiridium</taxon>
    </lineage>
</organism>
<sequence length="129" mass="15778">MHVLSIWLEVDWTVHKFHFTFANSSVLIAQIRYPADIFVLPQPYADRLAITSWDMDEWELKLYWMWERWPAREDEDRHLHRLLEGQERLEEWSTAQLECTLHDMAHREWNDVIFVRDVSPAKLAREREM</sequence>
<gene>
    <name evidence="1" type="ORF">SUNI508_10458</name>
</gene>
<proteinExistence type="predicted"/>
<evidence type="ECO:0000313" key="1">
    <source>
        <dbReference type="EMBL" id="KAK9415434.1"/>
    </source>
</evidence>
<dbReference type="EMBL" id="JARVKF010000416">
    <property type="protein sequence ID" value="KAK9415434.1"/>
    <property type="molecule type" value="Genomic_DNA"/>
</dbReference>
<comment type="caution">
    <text evidence="1">The sequence shown here is derived from an EMBL/GenBank/DDBJ whole genome shotgun (WGS) entry which is preliminary data.</text>
</comment>
<name>A0ABR2ULP0_9PEZI</name>
<reference evidence="1 2" key="1">
    <citation type="journal article" date="2024" name="J. Plant Pathol.">
        <title>Sequence and assembly of the genome of Seiridium unicorne, isolate CBS 538.82, causal agent of cypress canker disease.</title>
        <authorList>
            <person name="Scali E."/>
            <person name="Rocca G.D."/>
            <person name="Danti R."/>
            <person name="Garbelotto M."/>
            <person name="Barberini S."/>
            <person name="Baroncelli R."/>
            <person name="Emiliani G."/>
        </authorList>
    </citation>
    <scope>NUCLEOTIDE SEQUENCE [LARGE SCALE GENOMIC DNA]</scope>
    <source>
        <strain evidence="1 2">BM-138-508</strain>
    </source>
</reference>
<evidence type="ECO:0000313" key="2">
    <source>
        <dbReference type="Proteomes" id="UP001408356"/>
    </source>
</evidence>
<dbReference type="Proteomes" id="UP001408356">
    <property type="component" value="Unassembled WGS sequence"/>
</dbReference>
<keyword evidence="2" id="KW-1185">Reference proteome</keyword>
<accession>A0ABR2ULP0</accession>
<protein>
    <submittedName>
        <fullName evidence="1">Uncharacterized protein</fullName>
    </submittedName>
</protein>